<organism evidence="13 14">
    <name type="scientific">Mya arenaria</name>
    <name type="common">Soft-shell clam</name>
    <dbReference type="NCBI Taxonomy" id="6604"/>
    <lineage>
        <taxon>Eukaryota</taxon>
        <taxon>Metazoa</taxon>
        <taxon>Spiralia</taxon>
        <taxon>Lophotrochozoa</taxon>
        <taxon>Mollusca</taxon>
        <taxon>Bivalvia</taxon>
        <taxon>Autobranchia</taxon>
        <taxon>Heteroconchia</taxon>
        <taxon>Euheterodonta</taxon>
        <taxon>Imparidentia</taxon>
        <taxon>Neoheterodontei</taxon>
        <taxon>Myida</taxon>
        <taxon>Myoidea</taxon>
        <taxon>Myidae</taxon>
        <taxon>Mya</taxon>
    </lineage>
</organism>
<evidence type="ECO:0000313" key="13">
    <source>
        <dbReference type="EMBL" id="WAR24918.1"/>
    </source>
</evidence>
<feature type="transmembrane region" description="Helical" evidence="11">
    <location>
        <begin position="309"/>
        <end position="328"/>
    </location>
</feature>
<feature type="transmembrane region" description="Helical" evidence="11">
    <location>
        <begin position="34"/>
        <end position="55"/>
    </location>
</feature>
<keyword evidence="5 9" id="KW-0297">G-protein coupled receptor</keyword>
<keyword evidence="8 9" id="KW-0807">Transducer</keyword>
<evidence type="ECO:0000256" key="2">
    <source>
        <dbReference type="ARBA" id="ARBA00022475"/>
    </source>
</evidence>
<evidence type="ECO:0000256" key="3">
    <source>
        <dbReference type="ARBA" id="ARBA00022692"/>
    </source>
</evidence>
<evidence type="ECO:0000256" key="11">
    <source>
        <dbReference type="SAM" id="Phobius"/>
    </source>
</evidence>
<feature type="domain" description="G-protein coupled receptors family 1 profile" evidence="12">
    <location>
        <begin position="47"/>
        <end position="326"/>
    </location>
</feature>
<feature type="transmembrane region" description="Helical" evidence="11">
    <location>
        <begin position="108"/>
        <end position="128"/>
    </location>
</feature>
<dbReference type="InterPro" id="IPR000276">
    <property type="entry name" value="GPCR_Rhodpsn"/>
</dbReference>
<evidence type="ECO:0000256" key="10">
    <source>
        <dbReference type="SAM" id="MobiDB-lite"/>
    </source>
</evidence>
<dbReference type="PROSITE" id="PS50262">
    <property type="entry name" value="G_PROTEIN_RECEP_F1_2"/>
    <property type="match status" value="1"/>
</dbReference>
<dbReference type="CDD" id="cd00637">
    <property type="entry name" value="7tm_classA_rhodopsin-like"/>
    <property type="match status" value="1"/>
</dbReference>
<evidence type="ECO:0000256" key="7">
    <source>
        <dbReference type="ARBA" id="ARBA00023170"/>
    </source>
</evidence>
<comment type="similarity">
    <text evidence="9">Belongs to the G-protein coupled receptor 1 family.</text>
</comment>
<feature type="compositionally biased region" description="Basic and acidic residues" evidence="10">
    <location>
        <begin position="396"/>
        <end position="406"/>
    </location>
</feature>
<keyword evidence="7 9" id="KW-0675">Receptor</keyword>
<proteinExistence type="inferred from homology"/>
<name>A0ABY7FRR4_MYAAR</name>
<evidence type="ECO:0000256" key="5">
    <source>
        <dbReference type="ARBA" id="ARBA00023040"/>
    </source>
</evidence>
<dbReference type="SUPFAM" id="SSF81321">
    <property type="entry name" value="Family A G protein-coupled receptor-like"/>
    <property type="match status" value="1"/>
</dbReference>
<dbReference type="Pfam" id="PF00001">
    <property type="entry name" value="7tm_1"/>
    <property type="match status" value="1"/>
</dbReference>
<reference evidence="13" key="1">
    <citation type="submission" date="2022-11" db="EMBL/GenBank/DDBJ databases">
        <title>Centuries of genome instability and evolution in soft-shell clam transmissible cancer (bioRxiv).</title>
        <authorList>
            <person name="Hart S.F.M."/>
            <person name="Yonemitsu M.A."/>
            <person name="Giersch R.M."/>
            <person name="Beal B.F."/>
            <person name="Arriagada G."/>
            <person name="Davis B.W."/>
            <person name="Ostrander E.A."/>
            <person name="Goff S.P."/>
            <person name="Metzger M.J."/>
        </authorList>
    </citation>
    <scope>NUCLEOTIDE SEQUENCE</scope>
    <source>
        <strain evidence="13">MELC-2E11</strain>
        <tissue evidence="13">Siphon/mantle</tissue>
    </source>
</reference>
<dbReference type="PANTHER" id="PTHR22752">
    <property type="entry name" value="G PROTEIN-COUPLED RECEPTOR"/>
    <property type="match status" value="1"/>
</dbReference>
<keyword evidence="4 11" id="KW-1133">Transmembrane helix</keyword>
<keyword evidence="6 11" id="KW-0472">Membrane</keyword>
<protein>
    <submittedName>
        <fullName evidence="13">ADA1A-like protein</fullName>
    </submittedName>
</protein>
<evidence type="ECO:0000256" key="1">
    <source>
        <dbReference type="ARBA" id="ARBA00004651"/>
    </source>
</evidence>
<keyword evidence="2" id="KW-1003">Cell membrane</keyword>
<dbReference type="Proteomes" id="UP001164746">
    <property type="component" value="Chromosome 13"/>
</dbReference>
<feature type="compositionally biased region" description="Low complexity" evidence="10">
    <location>
        <begin position="234"/>
        <end position="248"/>
    </location>
</feature>
<feature type="compositionally biased region" description="Polar residues" evidence="10">
    <location>
        <begin position="407"/>
        <end position="420"/>
    </location>
</feature>
<feature type="region of interest" description="Disordered" evidence="10">
    <location>
        <begin position="396"/>
        <end position="427"/>
    </location>
</feature>
<dbReference type="PRINTS" id="PR00237">
    <property type="entry name" value="GPCRRHODOPSN"/>
</dbReference>
<evidence type="ECO:0000313" key="14">
    <source>
        <dbReference type="Proteomes" id="UP001164746"/>
    </source>
</evidence>
<comment type="subcellular location">
    <subcellularLocation>
        <location evidence="1">Cell membrane</location>
        <topology evidence="1">Multi-pass membrane protein</topology>
    </subcellularLocation>
</comment>
<feature type="region of interest" description="Disordered" evidence="10">
    <location>
        <begin position="227"/>
        <end position="248"/>
    </location>
</feature>
<dbReference type="EMBL" id="CP111024">
    <property type="protein sequence ID" value="WAR24918.1"/>
    <property type="molecule type" value="Genomic_DNA"/>
</dbReference>
<dbReference type="Gene3D" id="1.20.1070.10">
    <property type="entry name" value="Rhodopsin 7-helix transmembrane proteins"/>
    <property type="match status" value="1"/>
</dbReference>
<gene>
    <name evidence="13" type="ORF">MAR_038587</name>
</gene>
<evidence type="ECO:0000259" key="12">
    <source>
        <dbReference type="PROSITE" id="PS50262"/>
    </source>
</evidence>
<dbReference type="PROSITE" id="PS00237">
    <property type="entry name" value="G_PROTEIN_RECEP_F1_1"/>
    <property type="match status" value="1"/>
</dbReference>
<evidence type="ECO:0000256" key="6">
    <source>
        <dbReference type="ARBA" id="ARBA00023136"/>
    </source>
</evidence>
<dbReference type="InterPro" id="IPR017452">
    <property type="entry name" value="GPCR_Rhodpsn_7TM"/>
</dbReference>
<evidence type="ECO:0000256" key="4">
    <source>
        <dbReference type="ARBA" id="ARBA00022989"/>
    </source>
</evidence>
<evidence type="ECO:0000256" key="9">
    <source>
        <dbReference type="RuleBase" id="RU000688"/>
    </source>
</evidence>
<accession>A0ABY7FRR4</accession>
<feature type="transmembrane region" description="Helical" evidence="11">
    <location>
        <begin position="191"/>
        <end position="217"/>
    </location>
</feature>
<feature type="transmembrane region" description="Helical" evidence="11">
    <location>
        <begin position="268"/>
        <end position="289"/>
    </location>
</feature>
<keyword evidence="14" id="KW-1185">Reference proteome</keyword>
<keyword evidence="3 9" id="KW-0812">Transmembrane</keyword>
<sequence>MHNDSIGEVPHCHECDEMTRIDGINWFPGLFAKIVSLTTLSVLTTTANIVLLYVSCQTKSLVANTKVFFASLCIAHLIGSLVVIPFWIVTSLSPDFAQNSNMFCQFASFFWILMILASFYSLSALSLDRFFIISNPMRYPVRATTHRKLAVVALLWLICILVAAAPVIGWGDYTFMPDAIPLCGLDMKGSLPFTVFLISAGFGLPIVVDIFCCGRIISIARKQSRSMDSRKSSDGSSSSTSSISSSGSVLQPSAKLSKLKQKLNSLRLVFAGTGSFLVCWLPYLCAHIWMTTVRNISHAEESMPYILEFVVMCVALLNGLINPVVLMLSNRDHRREIRTVLSRRFGILGSSSEDTWEPDTDSLSLQTRRIQQRTSSLSQTFHTLQEIKIDVSLRPAEDQQLRKKDSSSTIDSNEGQSQSEVLDLSKLQPSVAANKQEVKRLMSQSSISSIDNDQTVQVKVEYHVSMDKFEKLRRSSVEPNNNIEDPGIVIK</sequence>
<evidence type="ECO:0000256" key="8">
    <source>
        <dbReference type="ARBA" id="ARBA00023224"/>
    </source>
</evidence>
<feature type="transmembrane region" description="Helical" evidence="11">
    <location>
        <begin position="67"/>
        <end position="88"/>
    </location>
</feature>
<feature type="transmembrane region" description="Helical" evidence="11">
    <location>
        <begin position="149"/>
        <end position="171"/>
    </location>
</feature>